<dbReference type="Gene3D" id="3.20.20.80">
    <property type="entry name" value="Glycosidases"/>
    <property type="match status" value="1"/>
</dbReference>
<organism evidence="1 2">
    <name type="scientific">[Collinsella] massiliensis</name>
    <dbReference type="NCBI Taxonomy" id="1232426"/>
    <lineage>
        <taxon>Bacteria</taxon>
        <taxon>Bacillati</taxon>
        <taxon>Actinomycetota</taxon>
        <taxon>Coriobacteriia</taxon>
        <taxon>Coriobacteriales</taxon>
        <taxon>Coriobacteriaceae</taxon>
        <taxon>Enorma</taxon>
    </lineage>
</organism>
<accession>A0A1Y3XWN5</accession>
<dbReference type="OrthoDB" id="366350at2"/>
<dbReference type="PANTHER" id="PTHR46145">
    <property type="entry name" value="HEPARANASE"/>
    <property type="match status" value="1"/>
</dbReference>
<dbReference type="Proteomes" id="UP000195781">
    <property type="component" value="Unassembled WGS sequence"/>
</dbReference>
<evidence type="ECO:0000313" key="2">
    <source>
        <dbReference type="Proteomes" id="UP000195781"/>
    </source>
</evidence>
<gene>
    <name evidence="1" type="ORF">B5G02_00780</name>
</gene>
<name>A0A1Y3XWN5_9ACTN</name>
<reference evidence="2" key="1">
    <citation type="submission" date="2017-04" db="EMBL/GenBank/DDBJ databases">
        <title>Function of individual gut microbiota members based on whole genome sequencing of pure cultures obtained from chicken caecum.</title>
        <authorList>
            <person name="Medvecky M."/>
            <person name="Cejkova D."/>
            <person name="Polansky O."/>
            <person name="Karasova D."/>
            <person name="Kubasova T."/>
            <person name="Cizek A."/>
            <person name="Rychlik I."/>
        </authorList>
    </citation>
    <scope>NUCLEOTIDE SEQUENCE [LARGE SCALE GENOMIC DNA]</scope>
    <source>
        <strain evidence="2">An5</strain>
    </source>
</reference>
<proteinExistence type="predicted"/>
<evidence type="ECO:0000313" key="1">
    <source>
        <dbReference type="EMBL" id="OUN89922.1"/>
    </source>
</evidence>
<comment type="caution">
    <text evidence="1">The sequence shown here is derived from an EMBL/GenBank/DDBJ whole genome shotgun (WGS) entry which is preliminary data.</text>
</comment>
<dbReference type="PANTHER" id="PTHR46145:SF4">
    <property type="entry name" value="HEPARANASE"/>
    <property type="match status" value="1"/>
</dbReference>
<dbReference type="EMBL" id="NFIE01000001">
    <property type="protein sequence ID" value="OUN89922.1"/>
    <property type="molecule type" value="Genomic_DNA"/>
</dbReference>
<protein>
    <submittedName>
        <fullName evidence="1">Beta-glucuronidase</fullName>
    </submittedName>
</protein>
<dbReference type="AlphaFoldDB" id="A0A1Y3XWN5"/>
<dbReference type="RefSeq" id="WP_094334797.1">
    <property type="nucleotide sequence ID" value="NZ_NFIE01000001.1"/>
</dbReference>
<sequence>MPVCIELDPSKLKEARTVDERLVSYNVEMTEVTGGTFWKPYTPGQIAGTEEFPQIKSFADFSFEGANTLMEEFPPANLYNERLRKLAKEIGPAWVRVSGSWATDTYYDFDGTCEDGKAPEGFRAVLTRDMWVGVLDFVKAIGAKLMISVANCPGTHDGDGPWKSDQAKVIFDFSRDYGVPIEAAEFMNEPNMVSTVKIPGYGVKEYARDQDLFARFIRENYPECQVVACSACGDDVQVDGKSAGVSGVSDMMKQFGMEVFDTDDLIKIAEEAPDVFSYHYYNGISERLAVLGVHWDADKTLSEEYLVAASASANYYAKRRDAWAPGAQMWVTESGDAGGGGDTWASTYMDVFRTLNELGTFSAITDGVIFHNTLSSSDYGYLDRKTHLPRPNWWAVVLWNRIMGQKVYETAPVQEGAHVFVHDRADGKDGYAALVINNSKTDATTVKLPKDAEVYVLSADTLRAQTMKLNGHDLVLGENDEVPAMDPVSVPAGDLVVEPATMAFIVL</sequence>
<dbReference type="InterPro" id="IPR017853">
    <property type="entry name" value="GH"/>
</dbReference>
<dbReference type="SUPFAM" id="SSF51445">
    <property type="entry name" value="(Trans)glycosidases"/>
    <property type="match status" value="1"/>
</dbReference>
<keyword evidence="2" id="KW-1185">Reference proteome</keyword>